<evidence type="ECO:0000256" key="2">
    <source>
        <dbReference type="ARBA" id="ARBA00010112"/>
    </source>
</evidence>
<dbReference type="EMBL" id="CATQJA010002655">
    <property type="protein sequence ID" value="CAJ0579112.1"/>
    <property type="molecule type" value="Genomic_DNA"/>
</dbReference>
<dbReference type="Pfam" id="PF01060">
    <property type="entry name" value="TTR-52"/>
    <property type="match status" value="1"/>
</dbReference>
<reference evidence="6" key="1">
    <citation type="submission" date="2023-06" db="EMBL/GenBank/DDBJ databases">
        <authorList>
            <person name="Delattre M."/>
        </authorList>
    </citation>
    <scope>NUCLEOTIDE SEQUENCE</scope>
    <source>
        <strain evidence="6">AF72</strain>
    </source>
</reference>
<dbReference type="Gene3D" id="2.60.40.3330">
    <property type="match status" value="1"/>
</dbReference>
<keyword evidence="3" id="KW-0964">Secreted</keyword>
<evidence type="ECO:0000313" key="7">
    <source>
        <dbReference type="Proteomes" id="UP001177023"/>
    </source>
</evidence>
<evidence type="ECO:0000256" key="1">
    <source>
        <dbReference type="ARBA" id="ARBA00004613"/>
    </source>
</evidence>
<evidence type="ECO:0000256" key="5">
    <source>
        <dbReference type="SAM" id="SignalP"/>
    </source>
</evidence>
<feature type="signal peptide" evidence="5">
    <location>
        <begin position="1"/>
        <end position="16"/>
    </location>
</feature>
<accession>A0AA36D133</accession>
<sequence length="140" mass="15694">MLRFLALGAVLCVCWAREDSVAVEGVLKCDGQPASGVLVKLYERDSLFDDKLASVKTDSRGHFRLQGRQAEWGGIKTKFNFYHKCGTLPLLKRFVPTCTFKGSFNIPDRYVSHGGSPSQVYDAQTIELSLYTKDTDCLHR</sequence>
<evidence type="ECO:0008006" key="8">
    <source>
        <dbReference type="Google" id="ProtNLM"/>
    </source>
</evidence>
<dbReference type="InterPro" id="IPR038479">
    <property type="entry name" value="Transthyretin-like_sf"/>
</dbReference>
<comment type="subcellular location">
    <subcellularLocation>
        <location evidence="1">Secreted</location>
    </subcellularLocation>
</comment>
<dbReference type="PANTHER" id="PTHR21700">
    <property type="entry name" value="TRANSTHYRETIN-LIKE FAMILY PROTEIN-RELATED"/>
    <property type="match status" value="1"/>
</dbReference>
<dbReference type="GO" id="GO:0005576">
    <property type="term" value="C:extracellular region"/>
    <property type="evidence" value="ECO:0007669"/>
    <property type="project" value="UniProtKB-SubCell"/>
</dbReference>
<dbReference type="AlphaFoldDB" id="A0AA36D133"/>
<evidence type="ECO:0000313" key="6">
    <source>
        <dbReference type="EMBL" id="CAJ0579112.1"/>
    </source>
</evidence>
<feature type="chain" id="PRO_5041381872" description="Transthyretin-like family protein" evidence="5">
    <location>
        <begin position="17"/>
        <end position="140"/>
    </location>
</feature>
<keyword evidence="7" id="KW-1185">Reference proteome</keyword>
<keyword evidence="4 5" id="KW-0732">Signal</keyword>
<evidence type="ECO:0000256" key="3">
    <source>
        <dbReference type="ARBA" id="ARBA00022525"/>
    </source>
</evidence>
<comment type="caution">
    <text evidence="6">The sequence shown here is derived from an EMBL/GenBank/DDBJ whole genome shotgun (WGS) entry which is preliminary data.</text>
</comment>
<gene>
    <name evidence="6" type="ORF">MSPICULIGERA_LOCUS17343</name>
</gene>
<evidence type="ECO:0000256" key="4">
    <source>
        <dbReference type="ARBA" id="ARBA00022729"/>
    </source>
</evidence>
<protein>
    <recommendedName>
        <fullName evidence="8">Transthyretin-like family protein</fullName>
    </recommendedName>
</protein>
<comment type="similarity">
    <text evidence="2">Belongs to the nematode transthyretin-like family.</text>
</comment>
<feature type="non-terminal residue" evidence="6">
    <location>
        <position position="1"/>
    </location>
</feature>
<dbReference type="GO" id="GO:0009986">
    <property type="term" value="C:cell surface"/>
    <property type="evidence" value="ECO:0007669"/>
    <property type="project" value="InterPro"/>
</dbReference>
<organism evidence="6 7">
    <name type="scientific">Mesorhabditis spiculigera</name>
    <dbReference type="NCBI Taxonomy" id="96644"/>
    <lineage>
        <taxon>Eukaryota</taxon>
        <taxon>Metazoa</taxon>
        <taxon>Ecdysozoa</taxon>
        <taxon>Nematoda</taxon>
        <taxon>Chromadorea</taxon>
        <taxon>Rhabditida</taxon>
        <taxon>Rhabditina</taxon>
        <taxon>Rhabditomorpha</taxon>
        <taxon>Rhabditoidea</taxon>
        <taxon>Rhabditidae</taxon>
        <taxon>Mesorhabditinae</taxon>
        <taxon>Mesorhabditis</taxon>
    </lineage>
</organism>
<name>A0AA36D133_9BILA</name>
<proteinExistence type="inferred from homology"/>
<dbReference type="InterPro" id="IPR001534">
    <property type="entry name" value="Transthyretin-like"/>
</dbReference>
<dbReference type="Proteomes" id="UP001177023">
    <property type="component" value="Unassembled WGS sequence"/>
</dbReference>